<dbReference type="InterPro" id="IPR036291">
    <property type="entry name" value="NAD(P)-bd_dom_sf"/>
</dbReference>
<evidence type="ECO:0008006" key="6">
    <source>
        <dbReference type="Google" id="ProtNLM"/>
    </source>
</evidence>
<dbReference type="AlphaFoldDB" id="A0A9N9W1S5"/>
<dbReference type="OrthoDB" id="542013at2759"/>
<dbReference type="EMBL" id="CABFNQ020000768">
    <property type="protein sequence ID" value="CAH0042803.1"/>
    <property type="molecule type" value="Genomic_DNA"/>
</dbReference>
<dbReference type="PANTHER" id="PTHR24320:SF252">
    <property type="entry name" value="DEHYDROGENASE_REDUCTASE FAMILY PROTEIN, PUTATIVE (AFU_ORTHOLOGUE AFUA_3G08550)-RELATED"/>
    <property type="match status" value="1"/>
</dbReference>
<dbReference type="PRINTS" id="PR00081">
    <property type="entry name" value="GDHRDH"/>
</dbReference>
<keyword evidence="5" id="KW-1185">Reference proteome</keyword>
<dbReference type="SUPFAM" id="SSF51735">
    <property type="entry name" value="NAD(P)-binding Rossmann-fold domains"/>
    <property type="match status" value="1"/>
</dbReference>
<accession>A0A9N9W1S5</accession>
<evidence type="ECO:0000256" key="2">
    <source>
        <dbReference type="ARBA" id="ARBA00022857"/>
    </source>
</evidence>
<comment type="similarity">
    <text evidence="1">Belongs to the short-chain dehydrogenases/reductases (SDR) family.</text>
</comment>
<dbReference type="PANTHER" id="PTHR24320">
    <property type="entry name" value="RETINOL DEHYDROGENASE"/>
    <property type="match status" value="1"/>
</dbReference>
<protein>
    <recommendedName>
        <fullName evidence="6">NAD(P)-binding protein</fullName>
    </recommendedName>
</protein>
<evidence type="ECO:0000256" key="3">
    <source>
        <dbReference type="ARBA" id="ARBA00023002"/>
    </source>
</evidence>
<dbReference type="GO" id="GO:0016491">
    <property type="term" value="F:oxidoreductase activity"/>
    <property type="evidence" value="ECO:0007669"/>
    <property type="project" value="UniProtKB-KW"/>
</dbReference>
<keyword evidence="2" id="KW-0521">NADP</keyword>
<keyword evidence="3" id="KW-0560">Oxidoreductase</keyword>
<evidence type="ECO:0000313" key="5">
    <source>
        <dbReference type="Proteomes" id="UP000696573"/>
    </source>
</evidence>
<dbReference type="Proteomes" id="UP000696573">
    <property type="component" value="Unassembled WGS sequence"/>
</dbReference>
<dbReference type="Gene3D" id="3.40.50.720">
    <property type="entry name" value="NAD(P)-binding Rossmann-like Domain"/>
    <property type="match status" value="1"/>
</dbReference>
<evidence type="ECO:0000313" key="4">
    <source>
        <dbReference type="EMBL" id="CAH0042803.1"/>
    </source>
</evidence>
<comment type="caution">
    <text evidence="4">The sequence shown here is derived from an EMBL/GenBank/DDBJ whole genome shotgun (WGS) entry which is preliminary data.</text>
</comment>
<reference evidence="4" key="1">
    <citation type="submission" date="2021-10" db="EMBL/GenBank/DDBJ databases">
        <authorList>
            <person name="Piombo E."/>
        </authorList>
    </citation>
    <scope>NUCLEOTIDE SEQUENCE</scope>
</reference>
<proteinExistence type="inferred from homology"/>
<evidence type="ECO:0000256" key="1">
    <source>
        <dbReference type="ARBA" id="ARBA00006484"/>
    </source>
</evidence>
<name>A0A9N9W1S5_9HYPO</name>
<gene>
    <name evidence="4" type="ORF">CRHIZ90672A_00004823</name>
</gene>
<sequence>MPIYRFPLRRLLGRYIPEPLPPAGSFDGKTVLVTGGTSGLGQAAAQHFVNLGAHTIVTCRDATRGEKAKKAIEAASTSSTGSVTLMELDMNSYDSCVKLVDDLKKDLAGKGGIDAAVLNAGVLGAEYVVSKEGWEETLQVNTLSTSLLGLLFVDWMKEERSVRQDPAHLVFVTSRDHLYTTNEQWVKYSEEGGILKHFSDEKNWPRWYPSARPHYAESKLLLTYSIEGLADLARGEDGDPKVIISPVCPGLVRTDLARKTSNVNWFLKLGTHIFFFIGGKIPEFGARYFVKAATRPKEDHADKADRRSLRQGKFAIAWYSHENYLKLGQTVRAVTCAHARKVQKLVWVEVITELTTKVPSMGKYALPVSKPTDTE</sequence>
<dbReference type="Pfam" id="PF00106">
    <property type="entry name" value="adh_short"/>
    <property type="match status" value="1"/>
</dbReference>
<dbReference type="InterPro" id="IPR002347">
    <property type="entry name" value="SDR_fam"/>
</dbReference>
<organism evidence="4 5">
    <name type="scientific">Clonostachys rhizophaga</name>
    <dbReference type="NCBI Taxonomy" id="160324"/>
    <lineage>
        <taxon>Eukaryota</taxon>
        <taxon>Fungi</taxon>
        <taxon>Dikarya</taxon>
        <taxon>Ascomycota</taxon>
        <taxon>Pezizomycotina</taxon>
        <taxon>Sordariomycetes</taxon>
        <taxon>Hypocreomycetidae</taxon>
        <taxon>Hypocreales</taxon>
        <taxon>Bionectriaceae</taxon>
        <taxon>Clonostachys</taxon>
    </lineage>
</organism>